<evidence type="ECO:0000256" key="14">
    <source>
        <dbReference type="SAM" id="Phobius"/>
    </source>
</evidence>
<evidence type="ECO:0000313" key="18">
    <source>
        <dbReference type="Proteomes" id="UP001066276"/>
    </source>
</evidence>
<name>A0AAV7NZK3_PLEWA</name>
<dbReference type="PRINTS" id="PR01536">
    <property type="entry name" value="INTRLKN1R12F"/>
</dbReference>
<evidence type="ECO:0000256" key="11">
    <source>
        <dbReference type="ARBA" id="ARBA00023170"/>
    </source>
</evidence>
<evidence type="ECO:0000256" key="7">
    <source>
        <dbReference type="ARBA" id="ARBA00022989"/>
    </source>
</evidence>
<gene>
    <name evidence="17" type="ORF">NDU88_006518</name>
</gene>
<evidence type="ECO:0000256" key="2">
    <source>
        <dbReference type="ARBA" id="ARBA00009752"/>
    </source>
</evidence>
<sequence>MISFSPPILFVFFAAEGTMAFVLAVCIALVCQSLVKAEQCEDCGTEFDRTYVLEGEPVFLDCPQCSLLSYEDNEVTYNFTWFKKDSNISITTDSLSRIYAVEKTVAFFPAKSEDAGFYTCVKRNSTNCWTKQVALVVYRNVEGFCYNPIAMFRQKLFEYTNDKIICPGLNEFPTSEQAQVTWLKECQPLKIDGHGIKPIGDTLQIENVTKADEGKYVCAISYYHKGEQFNVSRAIEMLTKVRERKQPVIIYPSDEKLYVKIGSSVQLTCNVSYTSDDFPDFTMSWLVNNSYADEYFNNSRMTLREAFSSDLADGTKVKTLILDIEAVERDHYGHKFVCFLDALTVRSEAYIILQPRAPDLVVPLIASFVALAFVIVIAVATYRVFKIDIVLCYRQSLYPIMNKKASDGKIYDAYVMFPKGSEYQQVCTVNLFVLKVLPEVLEKQCGYKLFIFGRDDLPGEAVADVLDEAVQRSRRLIMILTRKTSHENFLYNGLEQSIALHDSLLSNKTKTILIELEKIDYSDVPESVKYIKGKQGTIRWKGDFTGKTLSPNTRFWKRVRYRMPPPHHSSSGESSYIPEV</sequence>
<dbReference type="SMART" id="SM00408">
    <property type="entry name" value="IGc2"/>
    <property type="match status" value="2"/>
</dbReference>
<keyword evidence="3 14" id="KW-0812">Transmembrane</keyword>
<feature type="domain" description="Ig-like" evidence="16">
    <location>
        <begin position="148"/>
        <end position="236"/>
    </location>
</feature>
<evidence type="ECO:0000313" key="17">
    <source>
        <dbReference type="EMBL" id="KAJ1118325.1"/>
    </source>
</evidence>
<evidence type="ECO:0000256" key="13">
    <source>
        <dbReference type="ARBA" id="ARBA00023319"/>
    </source>
</evidence>
<dbReference type="InterPro" id="IPR015621">
    <property type="entry name" value="IL-1_rcpt_fam"/>
</dbReference>
<organism evidence="17 18">
    <name type="scientific">Pleurodeles waltl</name>
    <name type="common">Iberian ribbed newt</name>
    <dbReference type="NCBI Taxonomy" id="8319"/>
    <lineage>
        <taxon>Eukaryota</taxon>
        <taxon>Metazoa</taxon>
        <taxon>Chordata</taxon>
        <taxon>Craniata</taxon>
        <taxon>Vertebrata</taxon>
        <taxon>Euteleostomi</taxon>
        <taxon>Amphibia</taxon>
        <taxon>Batrachia</taxon>
        <taxon>Caudata</taxon>
        <taxon>Salamandroidea</taxon>
        <taxon>Salamandridae</taxon>
        <taxon>Pleurodelinae</taxon>
        <taxon>Pleurodeles</taxon>
    </lineage>
</organism>
<dbReference type="SUPFAM" id="SSF52200">
    <property type="entry name" value="Toll/Interleukin receptor TIR domain"/>
    <property type="match status" value="1"/>
</dbReference>
<keyword evidence="11" id="KW-0675">Receptor</keyword>
<dbReference type="InterPro" id="IPR013783">
    <property type="entry name" value="Ig-like_fold"/>
</dbReference>
<dbReference type="Pfam" id="PF01582">
    <property type="entry name" value="TIR"/>
    <property type="match status" value="1"/>
</dbReference>
<dbReference type="InterPro" id="IPR003599">
    <property type="entry name" value="Ig_sub"/>
</dbReference>
<keyword evidence="5" id="KW-0677">Repeat</keyword>
<dbReference type="InterPro" id="IPR003598">
    <property type="entry name" value="Ig_sub2"/>
</dbReference>
<dbReference type="SMART" id="SM00255">
    <property type="entry name" value="TIR"/>
    <property type="match status" value="1"/>
</dbReference>
<dbReference type="InterPro" id="IPR004074">
    <property type="entry name" value="IL-1_rcpt_I/II-typ"/>
</dbReference>
<keyword evidence="18" id="KW-1185">Reference proteome</keyword>
<evidence type="ECO:0000259" key="15">
    <source>
        <dbReference type="PROSITE" id="PS50104"/>
    </source>
</evidence>
<keyword evidence="10" id="KW-1015">Disulfide bond</keyword>
<evidence type="ECO:0008006" key="19">
    <source>
        <dbReference type="Google" id="ProtNLM"/>
    </source>
</evidence>
<keyword evidence="8" id="KW-0520">NAD</keyword>
<reference evidence="17" key="1">
    <citation type="journal article" date="2022" name="bioRxiv">
        <title>Sequencing and chromosome-scale assembly of the giantPleurodeles waltlgenome.</title>
        <authorList>
            <person name="Brown T."/>
            <person name="Elewa A."/>
            <person name="Iarovenko S."/>
            <person name="Subramanian E."/>
            <person name="Araus A.J."/>
            <person name="Petzold A."/>
            <person name="Susuki M."/>
            <person name="Suzuki K.-i.T."/>
            <person name="Hayashi T."/>
            <person name="Toyoda A."/>
            <person name="Oliveira C."/>
            <person name="Osipova E."/>
            <person name="Leigh N.D."/>
            <person name="Simon A."/>
            <person name="Yun M.H."/>
        </authorList>
    </citation>
    <scope>NUCLEOTIDE SEQUENCE</scope>
    <source>
        <strain evidence="17">20211129_DDA</strain>
        <tissue evidence="17">Liver</tissue>
    </source>
</reference>
<dbReference type="InterPro" id="IPR000157">
    <property type="entry name" value="TIR_dom"/>
</dbReference>
<dbReference type="AlphaFoldDB" id="A0AAV7NZK3"/>
<dbReference type="InterPro" id="IPR035897">
    <property type="entry name" value="Toll_tir_struct_dom_sf"/>
</dbReference>
<dbReference type="PRINTS" id="PR01537">
    <property type="entry name" value="INTRLKN1R1F"/>
</dbReference>
<feature type="domain" description="Ig-like" evidence="16">
    <location>
        <begin position="247"/>
        <end position="338"/>
    </location>
</feature>
<keyword evidence="13" id="KW-0393">Immunoglobulin domain</keyword>
<dbReference type="PANTHER" id="PTHR11890:SF26">
    <property type="entry name" value="INTERLEUKIN-1 RECEPTOR TYPE 1"/>
    <property type="match status" value="1"/>
</dbReference>
<dbReference type="GO" id="GO:0004908">
    <property type="term" value="F:interleukin-1 receptor activity"/>
    <property type="evidence" value="ECO:0007669"/>
    <property type="project" value="InterPro"/>
</dbReference>
<keyword evidence="6" id="KW-0378">Hydrolase</keyword>
<evidence type="ECO:0000259" key="16">
    <source>
        <dbReference type="PROSITE" id="PS50835"/>
    </source>
</evidence>
<keyword evidence="12" id="KW-0325">Glycoprotein</keyword>
<dbReference type="SUPFAM" id="SSF48726">
    <property type="entry name" value="Immunoglobulin"/>
    <property type="match status" value="3"/>
</dbReference>
<keyword evidence="7 14" id="KW-1133">Transmembrane helix</keyword>
<evidence type="ECO:0000256" key="12">
    <source>
        <dbReference type="ARBA" id="ARBA00023180"/>
    </source>
</evidence>
<evidence type="ECO:0000256" key="8">
    <source>
        <dbReference type="ARBA" id="ARBA00023027"/>
    </source>
</evidence>
<dbReference type="InterPro" id="IPR036179">
    <property type="entry name" value="Ig-like_dom_sf"/>
</dbReference>
<dbReference type="PANTHER" id="PTHR11890">
    <property type="entry name" value="INTERLEUKIN-1 RECEPTOR FAMILY MEMBER"/>
    <property type="match status" value="1"/>
</dbReference>
<dbReference type="EMBL" id="JANPWB010000012">
    <property type="protein sequence ID" value="KAJ1118325.1"/>
    <property type="molecule type" value="Genomic_DNA"/>
</dbReference>
<evidence type="ECO:0000256" key="9">
    <source>
        <dbReference type="ARBA" id="ARBA00023136"/>
    </source>
</evidence>
<dbReference type="FunFam" id="3.40.50.10140:FF:000002">
    <property type="entry name" value="Interleukin 1 receptor accessory protein"/>
    <property type="match status" value="1"/>
</dbReference>
<dbReference type="Proteomes" id="UP001066276">
    <property type="component" value="Chromosome 8"/>
</dbReference>
<evidence type="ECO:0000256" key="3">
    <source>
        <dbReference type="ARBA" id="ARBA00022692"/>
    </source>
</evidence>
<evidence type="ECO:0000256" key="5">
    <source>
        <dbReference type="ARBA" id="ARBA00022737"/>
    </source>
</evidence>
<protein>
    <recommendedName>
        <fullName evidence="19">Interleukin-1 receptor type 1-like</fullName>
    </recommendedName>
</protein>
<feature type="transmembrane region" description="Helical" evidence="14">
    <location>
        <begin position="7"/>
        <end position="30"/>
    </location>
</feature>
<dbReference type="Gene3D" id="3.40.50.10140">
    <property type="entry name" value="Toll/interleukin-1 receptor homology (TIR) domain"/>
    <property type="match status" value="1"/>
</dbReference>
<dbReference type="PROSITE" id="PS50104">
    <property type="entry name" value="TIR"/>
    <property type="match status" value="1"/>
</dbReference>
<accession>A0AAV7NZK3</accession>
<dbReference type="PROSITE" id="PS50835">
    <property type="entry name" value="IG_LIKE"/>
    <property type="match status" value="3"/>
</dbReference>
<evidence type="ECO:0000256" key="10">
    <source>
        <dbReference type="ARBA" id="ARBA00023157"/>
    </source>
</evidence>
<comment type="similarity">
    <text evidence="2">Belongs to the interleukin-1 receptor family.</text>
</comment>
<dbReference type="GO" id="GO:0016020">
    <property type="term" value="C:membrane"/>
    <property type="evidence" value="ECO:0007669"/>
    <property type="project" value="UniProtKB-SubCell"/>
</dbReference>
<comment type="caution">
    <text evidence="17">The sequence shown here is derived from an EMBL/GenBank/DDBJ whole genome shotgun (WGS) entry which is preliminary data.</text>
</comment>
<comment type="subcellular location">
    <subcellularLocation>
        <location evidence="1">Membrane</location>
        <topology evidence="1">Single-pass type I membrane protein</topology>
    </subcellularLocation>
</comment>
<proteinExistence type="inferred from homology"/>
<dbReference type="InterPro" id="IPR007110">
    <property type="entry name" value="Ig-like_dom"/>
</dbReference>
<evidence type="ECO:0000256" key="6">
    <source>
        <dbReference type="ARBA" id="ARBA00022801"/>
    </source>
</evidence>
<dbReference type="Gene3D" id="2.60.40.10">
    <property type="entry name" value="Immunoglobulins"/>
    <property type="match status" value="3"/>
</dbReference>
<feature type="transmembrane region" description="Helical" evidence="14">
    <location>
        <begin position="360"/>
        <end position="385"/>
    </location>
</feature>
<dbReference type="FunFam" id="2.60.40.10:FF:000188">
    <property type="entry name" value="Interleukin-1 receptor accessory protein-like 1"/>
    <property type="match status" value="1"/>
</dbReference>
<dbReference type="SMART" id="SM00409">
    <property type="entry name" value="IG"/>
    <property type="match status" value="3"/>
</dbReference>
<evidence type="ECO:0000256" key="1">
    <source>
        <dbReference type="ARBA" id="ARBA00004479"/>
    </source>
</evidence>
<dbReference type="GO" id="GO:0016787">
    <property type="term" value="F:hydrolase activity"/>
    <property type="evidence" value="ECO:0007669"/>
    <property type="project" value="UniProtKB-KW"/>
</dbReference>
<feature type="domain" description="Ig-like" evidence="16">
    <location>
        <begin position="54"/>
        <end position="136"/>
    </location>
</feature>
<keyword evidence="9 14" id="KW-0472">Membrane</keyword>
<evidence type="ECO:0000256" key="4">
    <source>
        <dbReference type="ARBA" id="ARBA00022729"/>
    </source>
</evidence>
<keyword evidence="4" id="KW-0732">Signal</keyword>
<feature type="domain" description="TIR" evidence="15">
    <location>
        <begin position="409"/>
        <end position="563"/>
    </location>
</feature>